<accession>A0A164KL81</accession>
<name>A0A164KL81_9NOCA</name>
<evidence type="ECO:0000313" key="1">
    <source>
        <dbReference type="EMBL" id="KZM71507.1"/>
    </source>
</evidence>
<protein>
    <submittedName>
        <fullName evidence="1">Uncharacterized protein</fullName>
    </submittedName>
</protein>
<sequence length="218" mass="23698">MLPFEIMCASDDRIDFVLCTRDGRGSGVHLRNRGVEARLRRLQLRCVRKGLVCEIQIGVRLSLLKSCLRLRMLLPGSGGFQFQTLGGVPVADQVGVPLVEHNHRPFERTLRIAEILSESGIEVIPESIAPFALPDTVAAVSEAVQHIVGLFDGLTGGIDLPAQALDIFRNPGDGVEAQIGIRIVAQSFTHLLSNRTIAWSTADWALLNASAKALSVSW</sequence>
<comment type="caution">
    <text evidence="1">The sequence shown here is derived from an EMBL/GenBank/DDBJ whole genome shotgun (WGS) entry which is preliminary data.</text>
</comment>
<dbReference type="Proteomes" id="UP000076512">
    <property type="component" value="Unassembled WGS sequence"/>
</dbReference>
<reference evidence="1 2" key="1">
    <citation type="submission" date="2016-04" db="EMBL/GenBank/DDBJ databases">
        <authorList>
            <person name="Evans L.H."/>
            <person name="Alamgir A."/>
            <person name="Owens N."/>
            <person name="Weber N.D."/>
            <person name="Virtaneva K."/>
            <person name="Barbian K."/>
            <person name="Babar A."/>
            <person name="Rosenke K."/>
        </authorList>
    </citation>
    <scope>NUCLEOTIDE SEQUENCE [LARGE SCALE GENOMIC DNA]</scope>
    <source>
        <strain evidence="1 2">IFM 0406</strain>
    </source>
</reference>
<keyword evidence="2" id="KW-1185">Reference proteome</keyword>
<dbReference type="EMBL" id="LWGR01000012">
    <property type="protein sequence ID" value="KZM71507.1"/>
    <property type="molecule type" value="Genomic_DNA"/>
</dbReference>
<dbReference type="AlphaFoldDB" id="A0A164KL81"/>
<proteinExistence type="predicted"/>
<organism evidence="1 2">
    <name type="scientific">Nocardia terpenica</name>
    <dbReference type="NCBI Taxonomy" id="455432"/>
    <lineage>
        <taxon>Bacteria</taxon>
        <taxon>Bacillati</taxon>
        <taxon>Actinomycetota</taxon>
        <taxon>Actinomycetes</taxon>
        <taxon>Mycobacteriales</taxon>
        <taxon>Nocardiaceae</taxon>
        <taxon>Nocardia</taxon>
    </lineage>
</organism>
<gene>
    <name evidence="1" type="ORF">AWN90_01810</name>
</gene>
<dbReference type="STRING" id="455432.AWN90_01810"/>
<evidence type="ECO:0000313" key="2">
    <source>
        <dbReference type="Proteomes" id="UP000076512"/>
    </source>
</evidence>